<name>A0A150M128_9BACL</name>
<sequence>MYKKVRLLCKGLFSEPFASASLHVLGRKKVEEERPSF</sequence>
<dbReference type="EMBL" id="LQYS01000022">
    <property type="protein sequence ID" value="KYD18106.1"/>
    <property type="molecule type" value="Genomic_DNA"/>
</dbReference>
<evidence type="ECO:0000313" key="1">
    <source>
        <dbReference type="EMBL" id="KYD18106.1"/>
    </source>
</evidence>
<evidence type="ECO:0000313" key="2">
    <source>
        <dbReference type="Proteomes" id="UP000075455"/>
    </source>
</evidence>
<protein>
    <submittedName>
        <fullName evidence="1">Uncharacterized protein</fullName>
    </submittedName>
</protein>
<dbReference type="AlphaFoldDB" id="A0A150M128"/>
<reference evidence="1 2" key="1">
    <citation type="submission" date="2016-01" db="EMBL/GenBank/DDBJ databases">
        <title>Draft Genome Sequences of Seven Thermophilic Sporeformers Isolated from Foods.</title>
        <authorList>
            <person name="Berendsen E.M."/>
            <person name="Wells-Bennik M.H."/>
            <person name="Krawcyk A.O."/>
            <person name="De Jong A."/>
            <person name="Holsappel S."/>
            <person name="Eijlander R.T."/>
            <person name="Kuipers O.P."/>
        </authorList>
    </citation>
    <scope>NUCLEOTIDE SEQUENCE [LARGE SCALE GENOMIC DNA]</scope>
    <source>
        <strain evidence="1 2">B4119</strain>
    </source>
</reference>
<dbReference type="Proteomes" id="UP000075455">
    <property type="component" value="Unassembled WGS sequence"/>
</dbReference>
<comment type="caution">
    <text evidence="1">The sequence shown here is derived from an EMBL/GenBank/DDBJ whole genome shotgun (WGS) entry which is preliminary data.</text>
</comment>
<organism evidence="1 2">
    <name type="scientific">Saccharococcus caldoxylosilyticus</name>
    <dbReference type="NCBI Taxonomy" id="81408"/>
    <lineage>
        <taxon>Bacteria</taxon>
        <taxon>Bacillati</taxon>
        <taxon>Bacillota</taxon>
        <taxon>Bacilli</taxon>
        <taxon>Bacillales</taxon>
        <taxon>Anoxybacillaceae</taxon>
        <taxon>Saccharococcus</taxon>
    </lineage>
</organism>
<gene>
    <name evidence="1" type="ORF">B4119_0800</name>
</gene>
<accession>A0A150M128</accession>
<proteinExistence type="predicted"/>